<name>A0A1M6BZD4_9FIRM</name>
<evidence type="ECO:0000256" key="3">
    <source>
        <dbReference type="ARBA" id="ARBA00029440"/>
    </source>
</evidence>
<dbReference type="InterPro" id="IPR003099">
    <property type="entry name" value="Prephen_DH"/>
</dbReference>
<dbReference type="Pfam" id="PF02153">
    <property type="entry name" value="PDH_N"/>
    <property type="match status" value="1"/>
</dbReference>
<dbReference type="InterPro" id="IPR046825">
    <property type="entry name" value="PDH_C"/>
</dbReference>
<dbReference type="Pfam" id="PF20463">
    <property type="entry name" value="PDH_C"/>
    <property type="match status" value="1"/>
</dbReference>
<evidence type="ECO:0000259" key="4">
    <source>
        <dbReference type="PROSITE" id="PS51176"/>
    </source>
</evidence>
<dbReference type="GO" id="GO:0008977">
    <property type="term" value="F:prephenate dehydrogenase (NAD+) activity"/>
    <property type="evidence" value="ECO:0007669"/>
    <property type="project" value="InterPro"/>
</dbReference>
<comment type="similarity">
    <text evidence="1">Belongs to the prephenate/arogenate dehydrogenase family.</text>
</comment>
<proteinExistence type="inferred from homology"/>
<dbReference type="InterPro" id="IPR050812">
    <property type="entry name" value="Preph/Arog_dehydrog"/>
</dbReference>
<comment type="pathway">
    <text evidence="3">Amino-acid biosynthesis.</text>
</comment>
<dbReference type="GO" id="GO:0070403">
    <property type="term" value="F:NAD+ binding"/>
    <property type="evidence" value="ECO:0007669"/>
    <property type="project" value="InterPro"/>
</dbReference>
<dbReference type="Gene3D" id="1.10.3660.10">
    <property type="entry name" value="6-phosphogluconate dehydrogenase C-terminal like domain"/>
    <property type="match status" value="1"/>
</dbReference>
<gene>
    <name evidence="5" type="ORF">SAMN02745691_00425</name>
</gene>
<dbReference type="Gene3D" id="3.40.50.720">
    <property type="entry name" value="NAD(P)-binding Rossmann-like Domain"/>
    <property type="match status" value="1"/>
</dbReference>
<evidence type="ECO:0000313" key="6">
    <source>
        <dbReference type="Proteomes" id="UP000184342"/>
    </source>
</evidence>
<dbReference type="PANTHER" id="PTHR21363:SF0">
    <property type="entry name" value="PREPHENATE DEHYDROGENASE [NADP(+)]"/>
    <property type="match status" value="1"/>
</dbReference>
<dbReference type="STRING" id="1122934.SAMN02745691_00425"/>
<evidence type="ECO:0000256" key="1">
    <source>
        <dbReference type="ARBA" id="ARBA00007964"/>
    </source>
</evidence>
<dbReference type="InterPro" id="IPR008927">
    <property type="entry name" value="6-PGluconate_DH-like_C_sf"/>
</dbReference>
<reference evidence="5 6" key="1">
    <citation type="submission" date="2016-11" db="EMBL/GenBank/DDBJ databases">
        <authorList>
            <person name="Jaros S."/>
            <person name="Januszkiewicz K."/>
            <person name="Wedrychowicz H."/>
        </authorList>
    </citation>
    <scope>NUCLEOTIDE SEQUENCE [LARGE SCALE GENOMIC DNA]</scope>
    <source>
        <strain evidence="5 6">DSM 15970</strain>
    </source>
</reference>
<protein>
    <submittedName>
        <fullName evidence="5">Prephenate dehydrogenase</fullName>
    </submittedName>
</protein>
<keyword evidence="6" id="KW-1185">Reference proteome</keyword>
<accession>A0A1M6BZD4</accession>
<dbReference type="AlphaFoldDB" id="A0A1M6BZD4"/>
<dbReference type="SUPFAM" id="SSF48179">
    <property type="entry name" value="6-phosphogluconate dehydrogenase C-terminal domain-like"/>
    <property type="match status" value="1"/>
</dbReference>
<feature type="domain" description="Prephenate/arogenate dehydrogenase" evidence="4">
    <location>
        <begin position="1"/>
        <end position="278"/>
    </location>
</feature>
<organism evidence="5 6">
    <name type="scientific">Parasporobacterium paucivorans DSM 15970</name>
    <dbReference type="NCBI Taxonomy" id="1122934"/>
    <lineage>
        <taxon>Bacteria</taxon>
        <taxon>Bacillati</taxon>
        <taxon>Bacillota</taxon>
        <taxon>Clostridia</taxon>
        <taxon>Lachnospirales</taxon>
        <taxon>Lachnospiraceae</taxon>
        <taxon>Parasporobacterium</taxon>
    </lineage>
</organism>
<dbReference type="GO" id="GO:0006571">
    <property type="term" value="P:tyrosine biosynthetic process"/>
    <property type="evidence" value="ECO:0007669"/>
    <property type="project" value="InterPro"/>
</dbReference>
<dbReference type="Proteomes" id="UP000184342">
    <property type="component" value="Unassembled WGS sequence"/>
</dbReference>
<dbReference type="SUPFAM" id="SSF51735">
    <property type="entry name" value="NAD(P)-binding Rossmann-fold domains"/>
    <property type="match status" value="1"/>
</dbReference>
<sequence length="278" mass="30829">MIIGLVGLGLIGGSYAKAIKKYTDHTVYGFNRSVGVIRQAQEAGVIDGVLDDGNIGNCDMVIISIYPTDAIEFILSHASRFKKGAVITDACGTKRRICSEVEKASMDNGFYFIGGHPMAGIEKSGFEASFPEMFGDASLILTPYQWTPQEAVDVTADLARELGFGKVKISNPQEHDEMISYTSQLPHVLSCAFIGSELAEKFDGFSAGSFQDMARVAKLNEVMWSELFIENREYLCREIDGMLERLSQLSTQIRLADREKLRESLRKSRETKERIDGK</sequence>
<evidence type="ECO:0000313" key="5">
    <source>
        <dbReference type="EMBL" id="SHI53808.1"/>
    </source>
</evidence>
<evidence type="ECO:0000256" key="2">
    <source>
        <dbReference type="ARBA" id="ARBA00023002"/>
    </source>
</evidence>
<dbReference type="InterPro" id="IPR036291">
    <property type="entry name" value="NAD(P)-bd_dom_sf"/>
</dbReference>
<dbReference type="InterPro" id="IPR046826">
    <property type="entry name" value="PDH_N"/>
</dbReference>
<dbReference type="PROSITE" id="PS51176">
    <property type="entry name" value="PDH_ADH"/>
    <property type="match status" value="1"/>
</dbReference>
<dbReference type="EMBL" id="FQYT01000004">
    <property type="protein sequence ID" value="SHI53808.1"/>
    <property type="molecule type" value="Genomic_DNA"/>
</dbReference>
<dbReference type="GO" id="GO:0004665">
    <property type="term" value="F:prephenate dehydrogenase (NADP+) activity"/>
    <property type="evidence" value="ECO:0007669"/>
    <property type="project" value="InterPro"/>
</dbReference>
<dbReference type="PANTHER" id="PTHR21363">
    <property type="entry name" value="PREPHENATE DEHYDROGENASE"/>
    <property type="match status" value="1"/>
</dbReference>
<keyword evidence="2" id="KW-0560">Oxidoreductase</keyword>